<dbReference type="AlphaFoldDB" id="A0A1V2LBP7"/>
<gene>
    <name evidence="1" type="ORF">BOH78_5463</name>
</gene>
<protein>
    <submittedName>
        <fullName evidence="1">Uncharacterized protein</fullName>
    </submittedName>
</protein>
<organism evidence="1 2">
    <name type="scientific">Pichia kudriavzevii</name>
    <name type="common">Yeast</name>
    <name type="synonym">Issatchenkia orientalis</name>
    <dbReference type="NCBI Taxonomy" id="4909"/>
    <lineage>
        <taxon>Eukaryota</taxon>
        <taxon>Fungi</taxon>
        <taxon>Dikarya</taxon>
        <taxon>Ascomycota</taxon>
        <taxon>Saccharomycotina</taxon>
        <taxon>Pichiomycetes</taxon>
        <taxon>Pichiales</taxon>
        <taxon>Pichiaceae</taxon>
        <taxon>Pichia</taxon>
    </lineage>
</organism>
<reference evidence="2" key="1">
    <citation type="journal article" date="2017" name="Genome Announc.">
        <title>Genome sequences of Cyberlindnera fabianii 65, Pichia kudriavzevii 129, and Saccharomyces cerevisiae 131 isolated from fermented masau fruits in Zimbabwe.</title>
        <authorList>
            <person name="van Rijswijck I.M.H."/>
            <person name="Derks M.F.L."/>
            <person name="Abee T."/>
            <person name="de Ridder D."/>
            <person name="Smid E.J."/>
        </authorList>
    </citation>
    <scope>NUCLEOTIDE SEQUENCE [LARGE SCALE GENOMIC DNA]</scope>
    <source>
        <strain evidence="2">129</strain>
    </source>
</reference>
<dbReference type="Proteomes" id="UP000189274">
    <property type="component" value="Unassembled WGS sequence"/>
</dbReference>
<proteinExistence type="predicted"/>
<sequence length="22" mass="2758">MLIIIHYYCLCTQLRNKKIIMF</sequence>
<accession>A0A1V2LBP7</accession>
<evidence type="ECO:0000313" key="1">
    <source>
        <dbReference type="EMBL" id="ONH68461.1"/>
    </source>
</evidence>
<name>A0A1V2LBP7_PICKU</name>
<evidence type="ECO:0000313" key="2">
    <source>
        <dbReference type="Proteomes" id="UP000189274"/>
    </source>
</evidence>
<comment type="caution">
    <text evidence="1">The sequence shown here is derived from an EMBL/GenBank/DDBJ whole genome shotgun (WGS) entry which is preliminary data.</text>
</comment>
<dbReference type="EMBL" id="MQVM01000243">
    <property type="protein sequence ID" value="ONH68461.1"/>
    <property type="molecule type" value="Genomic_DNA"/>
</dbReference>